<accession>A0A645I603</accession>
<feature type="transmembrane region" description="Helical" evidence="1">
    <location>
        <begin position="56"/>
        <end position="76"/>
    </location>
</feature>
<gene>
    <name evidence="2" type="ORF">SDC9_194275</name>
</gene>
<comment type="caution">
    <text evidence="2">The sequence shown here is derived from an EMBL/GenBank/DDBJ whole genome shotgun (WGS) entry which is preliminary data.</text>
</comment>
<feature type="transmembrane region" description="Helical" evidence="1">
    <location>
        <begin position="7"/>
        <end position="36"/>
    </location>
</feature>
<dbReference type="AlphaFoldDB" id="A0A645I603"/>
<name>A0A645I603_9ZZZZ</name>
<keyword evidence="1" id="KW-1133">Transmembrane helix</keyword>
<sequence length="77" mass="8403">MESFKEILAGVFAVDSVWSIVFRGALWLLISLVIIATVDSQGENLSNNKLKSTLGFFLMFLFLSGALIYLLFGVAVG</sequence>
<reference evidence="2" key="1">
    <citation type="submission" date="2019-08" db="EMBL/GenBank/DDBJ databases">
        <authorList>
            <person name="Kucharzyk K."/>
            <person name="Murdoch R.W."/>
            <person name="Higgins S."/>
            <person name="Loffler F."/>
        </authorList>
    </citation>
    <scope>NUCLEOTIDE SEQUENCE</scope>
</reference>
<evidence type="ECO:0000256" key="1">
    <source>
        <dbReference type="SAM" id="Phobius"/>
    </source>
</evidence>
<proteinExistence type="predicted"/>
<organism evidence="2">
    <name type="scientific">bioreactor metagenome</name>
    <dbReference type="NCBI Taxonomy" id="1076179"/>
    <lineage>
        <taxon>unclassified sequences</taxon>
        <taxon>metagenomes</taxon>
        <taxon>ecological metagenomes</taxon>
    </lineage>
</organism>
<keyword evidence="1" id="KW-0812">Transmembrane</keyword>
<dbReference type="EMBL" id="VSSQ01107554">
    <property type="protein sequence ID" value="MPN46678.1"/>
    <property type="molecule type" value="Genomic_DNA"/>
</dbReference>
<keyword evidence="1" id="KW-0472">Membrane</keyword>
<evidence type="ECO:0000313" key="2">
    <source>
        <dbReference type="EMBL" id="MPN46678.1"/>
    </source>
</evidence>
<protein>
    <submittedName>
        <fullName evidence="2">Uncharacterized protein</fullName>
    </submittedName>
</protein>